<protein>
    <submittedName>
        <fullName evidence="1">Uncharacterized protein</fullName>
    </submittedName>
</protein>
<evidence type="ECO:0000313" key="2">
    <source>
        <dbReference type="Proteomes" id="UP000780875"/>
    </source>
</evidence>
<evidence type="ECO:0000313" key="1">
    <source>
        <dbReference type="EMBL" id="MBZ5740664.1"/>
    </source>
</evidence>
<gene>
    <name evidence="1" type="ORF">K8U61_21005</name>
</gene>
<keyword evidence="2" id="KW-1185">Reference proteome</keyword>
<proteinExistence type="predicted"/>
<dbReference type="EMBL" id="JAIQZJ010000016">
    <property type="protein sequence ID" value="MBZ5740664.1"/>
    <property type="molecule type" value="Genomic_DNA"/>
</dbReference>
<comment type="caution">
    <text evidence="1">The sequence shown here is derived from an EMBL/GenBank/DDBJ whole genome shotgun (WGS) entry which is preliminary data.</text>
</comment>
<dbReference type="RefSeq" id="WP_224125022.1">
    <property type="nucleotide sequence ID" value="NZ_JAIQZJ010000016.1"/>
</dbReference>
<sequence length="178" mass="18678">MTVKLSDTDRLATEDRCRAELGVASRDIDTTIALTPDTKDLVAVWVKSGSKGLVCARGVVDGNVVDSTLNEPGTYSIDTLKEDSLTLLHADHGYVLIGAVIDRYPNSSDTSGVYLMTKAEDGHEESNPVGLIGDYGFMAAVAEPPLGGDGTGITLTVLGPEARADLDLGNADWVAVGR</sequence>
<reference evidence="1 2" key="1">
    <citation type="submission" date="2021-09" db="EMBL/GenBank/DDBJ databases">
        <title>Whole genome sequence of Nocardioides sp. GBK3QG-3.</title>
        <authorList>
            <person name="Tuo L."/>
        </authorList>
    </citation>
    <scope>NUCLEOTIDE SEQUENCE [LARGE SCALE GENOMIC DNA]</scope>
    <source>
        <strain evidence="1 2">GBK3QG-3</strain>
    </source>
</reference>
<organism evidence="1 2">
    <name type="scientific">Nocardioides mangrovi</name>
    <dbReference type="NCBI Taxonomy" id="2874580"/>
    <lineage>
        <taxon>Bacteria</taxon>
        <taxon>Bacillati</taxon>
        <taxon>Actinomycetota</taxon>
        <taxon>Actinomycetes</taxon>
        <taxon>Propionibacteriales</taxon>
        <taxon>Nocardioidaceae</taxon>
        <taxon>Nocardioides</taxon>
    </lineage>
</organism>
<dbReference type="Proteomes" id="UP000780875">
    <property type="component" value="Unassembled WGS sequence"/>
</dbReference>
<accession>A0ABS7UI07</accession>
<name>A0ABS7UI07_9ACTN</name>